<proteinExistence type="predicted"/>
<dbReference type="Pfam" id="PF09684">
    <property type="entry name" value="Tail_P2_I"/>
    <property type="match status" value="1"/>
</dbReference>
<dbReference type="NCBIfam" id="TIGR01634">
    <property type="entry name" value="tail_P2_I"/>
    <property type="match status" value="1"/>
</dbReference>
<dbReference type="InterPro" id="IPR006521">
    <property type="entry name" value="Tail_protein_I"/>
</dbReference>
<dbReference type="EMBL" id="BK014927">
    <property type="protein sequence ID" value="DAD83034.1"/>
    <property type="molecule type" value="Genomic_DNA"/>
</dbReference>
<evidence type="ECO:0000313" key="1">
    <source>
        <dbReference type="EMBL" id="DAD83034.1"/>
    </source>
</evidence>
<sequence>MIKLKEASLANSLPTIISQQPWAKAISYATSQMFRSILEMADASLTFCRVDSLEHDVLDVLATDLRVSNYKQSYPLDLKRRLVKLALQYWATAGTKAATEDIVRAIFGDASISEWYEYGGEPGFFRISLSDTTLTDKDVLEFRRVAENVKRLSAWLDKIVLELQSDPLKIRVGIIEHDYSAETVTQRRDGNEFHGFFTQLGAVEKYIMEGV</sequence>
<organism evidence="1">
    <name type="scientific">Caudovirales sp. ct1Jx6</name>
    <dbReference type="NCBI Taxonomy" id="2826765"/>
    <lineage>
        <taxon>Viruses</taxon>
        <taxon>Duplodnaviria</taxon>
        <taxon>Heunggongvirae</taxon>
        <taxon>Uroviricota</taxon>
        <taxon>Caudoviricetes</taxon>
    </lineage>
</organism>
<protein>
    <submittedName>
        <fullName evidence="1">Tail protein</fullName>
    </submittedName>
</protein>
<name>A0A8S5MLE0_9CAUD</name>
<accession>A0A8S5MLE0</accession>
<reference evidence="1" key="1">
    <citation type="journal article" date="2021" name="Proc. Natl. Acad. Sci. U.S.A.">
        <title>A Catalog of Tens of Thousands of Viruses from Human Metagenomes Reveals Hidden Associations with Chronic Diseases.</title>
        <authorList>
            <person name="Tisza M.J."/>
            <person name="Buck C.B."/>
        </authorList>
    </citation>
    <scope>NUCLEOTIDE SEQUENCE</scope>
    <source>
        <strain evidence="1">Ct1Jx6</strain>
    </source>
</reference>